<sequence>MVGFMANHGTCSIFYAELWGALVGLQLAWSLGLRRIILEVDNVADTLNKRFAHSQQTLVSFHTLYFTCWKNNGR</sequence>
<proteinExistence type="predicted"/>
<evidence type="ECO:0000313" key="2">
    <source>
        <dbReference type="EMBL" id="KAK9139614.1"/>
    </source>
</evidence>
<feature type="domain" description="RNase H type-1" evidence="1">
    <location>
        <begin position="8"/>
        <end position="54"/>
    </location>
</feature>
<evidence type="ECO:0000259" key="1">
    <source>
        <dbReference type="Pfam" id="PF13456"/>
    </source>
</evidence>
<name>A0AAP0PE64_9MAGN</name>
<keyword evidence="3" id="KW-1185">Reference proteome</keyword>
<dbReference type="GO" id="GO:0004523">
    <property type="term" value="F:RNA-DNA hybrid ribonuclease activity"/>
    <property type="evidence" value="ECO:0007669"/>
    <property type="project" value="InterPro"/>
</dbReference>
<dbReference type="InterPro" id="IPR002156">
    <property type="entry name" value="RNaseH_domain"/>
</dbReference>
<reference evidence="2 3" key="1">
    <citation type="submission" date="2024-01" db="EMBL/GenBank/DDBJ databases">
        <title>Genome assemblies of Stephania.</title>
        <authorList>
            <person name="Yang L."/>
        </authorList>
    </citation>
    <scope>NUCLEOTIDE SEQUENCE [LARGE SCALE GENOMIC DNA]</scope>
    <source>
        <strain evidence="2">JXDWG</strain>
        <tissue evidence="2">Leaf</tissue>
    </source>
</reference>
<comment type="caution">
    <text evidence="2">The sequence shown here is derived from an EMBL/GenBank/DDBJ whole genome shotgun (WGS) entry which is preliminary data.</text>
</comment>
<dbReference type="Proteomes" id="UP001419268">
    <property type="component" value="Unassembled WGS sequence"/>
</dbReference>
<protein>
    <recommendedName>
        <fullName evidence="1">RNase H type-1 domain-containing protein</fullName>
    </recommendedName>
</protein>
<dbReference type="GO" id="GO:0003676">
    <property type="term" value="F:nucleic acid binding"/>
    <property type="evidence" value="ECO:0007669"/>
    <property type="project" value="InterPro"/>
</dbReference>
<dbReference type="AlphaFoldDB" id="A0AAP0PE64"/>
<evidence type="ECO:0000313" key="3">
    <source>
        <dbReference type="Proteomes" id="UP001419268"/>
    </source>
</evidence>
<dbReference type="Pfam" id="PF13456">
    <property type="entry name" value="RVT_3"/>
    <property type="match status" value="1"/>
</dbReference>
<organism evidence="2 3">
    <name type="scientific">Stephania cephalantha</name>
    <dbReference type="NCBI Taxonomy" id="152367"/>
    <lineage>
        <taxon>Eukaryota</taxon>
        <taxon>Viridiplantae</taxon>
        <taxon>Streptophyta</taxon>
        <taxon>Embryophyta</taxon>
        <taxon>Tracheophyta</taxon>
        <taxon>Spermatophyta</taxon>
        <taxon>Magnoliopsida</taxon>
        <taxon>Ranunculales</taxon>
        <taxon>Menispermaceae</taxon>
        <taxon>Menispermoideae</taxon>
        <taxon>Cissampelideae</taxon>
        <taxon>Stephania</taxon>
    </lineage>
</organism>
<dbReference type="EMBL" id="JBBNAG010000004">
    <property type="protein sequence ID" value="KAK9139614.1"/>
    <property type="molecule type" value="Genomic_DNA"/>
</dbReference>
<gene>
    <name evidence="2" type="ORF">Scep_009295</name>
</gene>
<accession>A0AAP0PE64</accession>